<dbReference type="Proteomes" id="UP000195963">
    <property type="component" value="Unassembled WGS sequence"/>
</dbReference>
<keyword evidence="2" id="KW-1185">Reference proteome</keyword>
<accession>A0A1Y6MLK1</accession>
<organism evidence="1 2">
    <name type="scientific">Photobacterium malacitanum</name>
    <dbReference type="NCBI Taxonomy" id="2204294"/>
    <lineage>
        <taxon>Bacteria</taxon>
        <taxon>Pseudomonadati</taxon>
        <taxon>Pseudomonadota</taxon>
        <taxon>Gammaproteobacteria</taxon>
        <taxon>Vibrionales</taxon>
        <taxon>Vibrionaceae</taxon>
        <taxon>Photobacterium</taxon>
    </lineage>
</organism>
<dbReference type="RefSeq" id="WP_200813420.1">
    <property type="nucleotide sequence ID" value="NZ_FYAK01000005.1"/>
</dbReference>
<evidence type="ECO:0000313" key="1">
    <source>
        <dbReference type="EMBL" id="SMY36680.1"/>
    </source>
</evidence>
<proteinExistence type="predicted"/>
<dbReference type="AlphaFoldDB" id="A0A1Y6MLK1"/>
<gene>
    <name evidence="1" type="ORF">PMAL9190_02514</name>
</gene>
<sequence length="57" mass="6688">MRQISKARFEALSYARIPFVKFISEDIEWYSNDNNAVLGTILLDKIDNDYVAMVLWC</sequence>
<dbReference type="EMBL" id="FYAK01000005">
    <property type="protein sequence ID" value="SMY36680.1"/>
    <property type="molecule type" value="Genomic_DNA"/>
</dbReference>
<reference evidence="2" key="1">
    <citation type="submission" date="2017-06" db="EMBL/GenBank/DDBJ databases">
        <authorList>
            <person name="Rodrigo-Torres L."/>
            <person name="Arahal R.D."/>
            <person name="Lucena T."/>
        </authorList>
    </citation>
    <scope>NUCLEOTIDE SEQUENCE [LARGE SCALE GENOMIC DNA]</scope>
    <source>
        <strain evidence="2">CECT 9190</strain>
    </source>
</reference>
<evidence type="ECO:0000313" key="2">
    <source>
        <dbReference type="Proteomes" id="UP000195963"/>
    </source>
</evidence>
<name>A0A1Y6MLK1_9GAMM</name>
<protein>
    <submittedName>
        <fullName evidence="1">Uncharacterized protein</fullName>
    </submittedName>
</protein>